<keyword evidence="2" id="KW-1185">Reference proteome</keyword>
<protein>
    <submittedName>
        <fullName evidence="1">Uncharacterized protein</fullName>
    </submittedName>
</protein>
<organism evidence="1 2">
    <name type="scientific">Plantactinospora alkalitolerans</name>
    <dbReference type="NCBI Taxonomy" id="2789879"/>
    <lineage>
        <taxon>Bacteria</taxon>
        <taxon>Bacillati</taxon>
        <taxon>Actinomycetota</taxon>
        <taxon>Actinomycetes</taxon>
        <taxon>Micromonosporales</taxon>
        <taxon>Micromonosporaceae</taxon>
        <taxon>Plantactinospora</taxon>
    </lineage>
</organism>
<evidence type="ECO:0000313" key="2">
    <source>
        <dbReference type="Proteomes" id="UP000638560"/>
    </source>
</evidence>
<gene>
    <name evidence="1" type="ORF">I0C86_41015</name>
</gene>
<evidence type="ECO:0000313" key="1">
    <source>
        <dbReference type="EMBL" id="MBF9135233.1"/>
    </source>
</evidence>
<dbReference type="EMBL" id="JADPUN010000422">
    <property type="protein sequence ID" value="MBF9135233.1"/>
    <property type="molecule type" value="Genomic_DNA"/>
</dbReference>
<accession>A0ABS0HAL3</accession>
<dbReference type="RefSeq" id="WP_196206690.1">
    <property type="nucleotide sequence ID" value="NZ_JADPUN010000422.1"/>
</dbReference>
<name>A0ABS0HAL3_9ACTN</name>
<reference evidence="1 2" key="1">
    <citation type="submission" date="2020-11" db="EMBL/GenBank/DDBJ databases">
        <title>A novel isolate from a Black sea contaminated sediment with potential to produce alkanes: Plantactinospora alkalitolerans sp. nov.</title>
        <authorList>
            <person name="Carro L."/>
            <person name="Veyisoglu A."/>
            <person name="Guven K."/>
            <person name="Schumann P."/>
            <person name="Klenk H.-P."/>
            <person name="Sahin N."/>
        </authorList>
    </citation>
    <scope>NUCLEOTIDE SEQUENCE [LARGE SCALE GENOMIC DNA]</scope>
    <source>
        <strain evidence="1 2">S1510</strain>
    </source>
</reference>
<comment type="caution">
    <text evidence="1">The sequence shown here is derived from an EMBL/GenBank/DDBJ whole genome shotgun (WGS) entry which is preliminary data.</text>
</comment>
<proteinExistence type="predicted"/>
<sequence length="87" mass="9630">MMTGDDASMIKALADADRQYEHVKKTLTDLSVRRARELLATEPSETEAWALLGLEMIRGMQLEGENQRFAAELLAAAAIQIAKNSRP</sequence>
<dbReference type="Proteomes" id="UP000638560">
    <property type="component" value="Unassembled WGS sequence"/>
</dbReference>